<gene>
    <name evidence="5" type="ordered locus">Snas_1174</name>
</gene>
<comment type="subcellular location">
    <subcellularLocation>
        <location evidence="1">Membrane</location>
    </subcellularLocation>
</comment>
<feature type="region of interest" description="Disordered" evidence="3">
    <location>
        <begin position="141"/>
        <end position="173"/>
    </location>
</feature>
<keyword evidence="2 4" id="KW-0472">Membrane</keyword>
<dbReference type="HOGENOM" id="CLU_1383429_0_0_11"/>
<dbReference type="AlphaFoldDB" id="D3QB67"/>
<dbReference type="STRING" id="446470.Snas_1174"/>
<sequence length="197" mass="21386">MKSKQGKLLGAKSTWQALNVILLVITLGGLAGGVWFGFKWFDGARVGSSQTDPVDAAREVVTKILTVSPGTVDENLADVEELATGDFADEWIEGEKTVKKSVQESGATRKPDILKAGYLKGDSDSATVILAADTRTTFKNKIDDSKDKGKKKDDKKKQDGDKDGDGIPDPRTDHFRIKVNMALVDGTWKIAKMEMAQ</sequence>
<evidence type="ECO:0000256" key="1">
    <source>
        <dbReference type="ARBA" id="ARBA00004370"/>
    </source>
</evidence>
<dbReference type="PANTHER" id="PTHR37042">
    <property type="entry name" value="OUTER MEMBRANE PROTEIN RV1973"/>
    <property type="match status" value="1"/>
</dbReference>
<reference evidence="5 6" key="1">
    <citation type="journal article" date="2009" name="Stand. Genomic Sci.">
        <title>Complete genome sequence of Stackebrandtia nassauensis type strain (LLR-40K-21).</title>
        <authorList>
            <person name="Munk C."/>
            <person name="Lapidus A."/>
            <person name="Copeland A."/>
            <person name="Jando M."/>
            <person name="Mayilraj S."/>
            <person name="Glavina Del Rio T."/>
            <person name="Nolan M."/>
            <person name="Chen F."/>
            <person name="Lucas S."/>
            <person name="Tice H."/>
            <person name="Cheng J.F."/>
            <person name="Han C."/>
            <person name="Detter J.C."/>
            <person name="Bruce D."/>
            <person name="Goodwin L."/>
            <person name="Chain P."/>
            <person name="Pitluck S."/>
            <person name="Goker M."/>
            <person name="Ovchinikova G."/>
            <person name="Pati A."/>
            <person name="Ivanova N."/>
            <person name="Mavromatis K."/>
            <person name="Chen A."/>
            <person name="Palaniappan K."/>
            <person name="Land M."/>
            <person name="Hauser L."/>
            <person name="Chang Y.J."/>
            <person name="Jeffries C.D."/>
            <person name="Bristow J."/>
            <person name="Eisen J.A."/>
            <person name="Markowitz V."/>
            <person name="Hugenholtz P."/>
            <person name="Kyrpides N.C."/>
            <person name="Klenk H.P."/>
        </authorList>
    </citation>
    <scope>NUCLEOTIDE SEQUENCE [LARGE SCALE GENOMIC DNA]</scope>
    <source>
        <strain evidence="6">DSM 44728 / CIP 108903 / NRRL B-16338 / NBRC 102104 / LLR-40K-21</strain>
    </source>
</reference>
<dbReference type="KEGG" id="sna:Snas_1174"/>
<dbReference type="Proteomes" id="UP000000844">
    <property type="component" value="Chromosome"/>
</dbReference>
<dbReference type="OrthoDB" id="5188486at2"/>
<dbReference type="RefSeq" id="WP_013016455.1">
    <property type="nucleotide sequence ID" value="NC_013947.1"/>
</dbReference>
<keyword evidence="4" id="KW-1133">Transmembrane helix</keyword>
<organism evidence="5 6">
    <name type="scientific">Stackebrandtia nassauensis (strain DSM 44728 / CIP 108903 / NRRL B-16338 / NBRC 102104 / LLR-40K-21)</name>
    <dbReference type="NCBI Taxonomy" id="446470"/>
    <lineage>
        <taxon>Bacteria</taxon>
        <taxon>Bacillati</taxon>
        <taxon>Actinomycetota</taxon>
        <taxon>Actinomycetes</taxon>
        <taxon>Glycomycetales</taxon>
        <taxon>Glycomycetaceae</taxon>
        <taxon>Stackebrandtia</taxon>
    </lineage>
</organism>
<keyword evidence="4" id="KW-0812">Transmembrane</keyword>
<evidence type="ECO:0000313" key="6">
    <source>
        <dbReference type="Proteomes" id="UP000000844"/>
    </source>
</evidence>
<feature type="transmembrane region" description="Helical" evidence="4">
    <location>
        <begin position="20"/>
        <end position="41"/>
    </location>
</feature>
<dbReference type="EMBL" id="CP001778">
    <property type="protein sequence ID" value="ADD40884.1"/>
    <property type="molecule type" value="Genomic_DNA"/>
</dbReference>
<dbReference type="PANTHER" id="PTHR37042:SF4">
    <property type="entry name" value="OUTER MEMBRANE PROTEIN RV1973"/>
    <property type="match status" value="1"/>
</dbReference>
<evidence type="ECO:0000256" key="2">
    <source>
        <dbReference type="ARBA" id="ARBA00023136"/>
    </source>
</evidence>
<protein>
    <recommendedName>
        <fullName evidence="7">Mce-associated membrane protein</fullName>
    </recommendedName>
</protein>
<name>D3QB67_STANL</name>
<accession>D3QB67</accession>
<keyword evidence="6" id="KW-1185">Reference proteome</keyword>
<evidence type="ECO:0000256" key="3">
    <source>
        <dbReference type="SAM" id="MobiDB-lite"/>
    </source>
</evidence>
<proteinExistence type="predicted"/>
<evidence type="ECO:0008006" key="7">
    <source>
        <dbReference type="Google" id="ProtNLM"/>
    </source>
</evidence>
<evidence type="ECO:0000313" key="5">
    <source>
        <dbReference type="EMBL" id="ADD40884.1"/>
    </source>
</evidence>
<dbReference type="GO" id="GO:0016020">
    <property type="term" value="C:membrane"/>
    <property type="evidence" value="ECO:0007669"/>
    <property type="project" value="UniProtKB-SubCell"/>
</dbReference>
<evidence type="ECO:0000256" key="4">
    <source>
        <dbReference type="SAM" id="Phobius"/>
    </source>
</evidence>